<dbReference type="SMART" id="SM00093">
    <property type="entry name" value="SERPIN"/>
    <property type="match status" value="1"/>
</dbReference>
<evidence type="ECO:0000313" key="7">
    <source>
        <dbReference type="EMBL" id="JAS28172.1"/>
    </source>
</evidence>
<evidence type="ECO:0000313" key="6">
    <source>
        <dbReference type="EMBL" id="JAS11569.1"/>
    </source>
</evidence>
<feature type="non-terminal residue" evidence="7">
    <location>
        <position position="1"/>
    </location>
</feature>
<proteinExistence type="inferred from homology"/>
<dbReference type="InterPro" id="IPR036186">
    <property type="entry name" value="Serpin_sf"/>
</dbReference>
<evidence type="ECO:0000256" key="1">
    <source>
        <dbReference type="ARBA" id="ARBA00022690"/>
    </source>
</evidence>
<accession>A0A1B6DR78</accession>
<dbReference type="EMBL" id="GEDC01025729">
    <property type="protein sequence ID" value="JAS11569.1"/>
    <property type="molecule type" value="Transcribed_RNA"/>
</dbReference>
<feature type="signal peptide" evidence="4">
    <location>
        <begin position="1"/>
        <end position="27"/>
    </location>
</feature>
<dbReference type="InterPro" id="IPR042178">
    <property type="entry name" value="Serpin_sf_1"/>
</dbReference>
<comment type="similarity">
    <text evidence="3">Belongs to the serpin family.</text>
</comment>
<dbReference type="InterPro" id="IPR000215">
    <property type="entry name" value="Serpin_fam"/>
</dbReference>
<dbReference type="Pfam" id="PF00079">
    <property type="entry name" value="Serpin"/>
    <property type="match status" value="1"/>
</dbReference>
<dbReference type="InterPro" id="IPR023796">
    <property type="entry name" value="Serpin_dom"/>
</dbReference>
<feature type="domain" description="Serpin" evidence="5">
    <location>
        <begin position="67"/>
        <end position="430"/>
    </location>
</feature>
<dbReference type="GO" id="GO:0005615">
    <property type="term" value="C:extracellular space"/>
    <property type="evidence" value="ECO:0007669"/>
    <property type="project" value="InterPro"/>
</dbReference>
<dbReference type="Gene3D" id="2.30.39.10">
    <property type="entry name" value="Alpha-1-antitrypsin, domain 1"/>
    <property type="match status" value="1"/>
</dbReference>
<dbReference type="GO" id="GO:0004867">
    <property type="term" value="F:serine-type endopeptidase inhibitor activity"/>
    <property type="evidence" value="ECO:0007669"/>
    <property type="project" value="UniProtKB-KW"/>
</dbReference>
<reference evidence="7" key="1">
    <citation type="submission" date="2015-12" db="EMBL/GenBank/DDBJ databases">
        <title>De novo transcriptome assembly of four potential Pierce s Disease insect vectors from Arizona vineyards.</title>
        <authorList>
            <person name="Tassone E.E."/>
        </authorList>
    </citation>
    <scope>NUCLEOTIDE SEQUENCE</scope>
</reference>
<feature type="chain" id="PRO_5008581457" description="Serpin domain-containing protein" evidence="4">
    <location>
        <begin position="28"/>
        <end position="606"/>
    </location>
</feature>
<dbReference type="Gene3D" id="3.30.497.10">
    <property type="entry name" value="Antithrombin, subunit I, domain 2"/>
    <property type="match status" value="1"/>
</dbReference>
<dbReference type="SUPFAM" id="SSF56574">
    <property type="entry name" value="Serpins"/>
    <property type="match status" value="1"/>
</dbReference>
<dbReference type="EMBL" id="GEDC01009126">
    <property type="protein sequence ID" value="JAS28172.1"/>
    <property type="molecule type" value="Transcribed_RNA"/>
</dbReference>
<name>A0A1B6DR78_9HEMI</name>
<dbReference type="AlphaFoldDB" id="A0A1B6DR78"/>
<dbReference type="PANTHER" id="PTHR11461">
    <property type="entry name" value="SERINE PROTEASE INHIBITOR, SERPIN"/>
    <property type="match status" value="1"/>
</dbReference>
<dbReference type="InterPro" id="IPR023795">
    <property type="entry name" value="Serpin_CS"/>
</dbReference>
<keyword evidence="1" id="KW-0646">Protease inhibitor</keyword>
<dbReference type="InterPro" id="IPR042185">
    <property type="entry name" value="Serpin_sf_2"/>
</dbReference>
<organism evidence="7">
    <name type="scientific">Clastoptera arizonana</name>
    <name type="common">Arizona spittle bug</name>
    <dbReference type="NCBI Taxonomy" id="38151"/>
    <lineage>
        <taxon>Eukaryota</taxon>
        <taxon>Metazoa</taxon>
        <taxon>Ecdysozoa</taxon>
        <taxon>Arthropoda</taxon>
        <taxon>Hexapoda</taxon>
        <taxon>Insecta</taxon>
        <taxon>Pterygota</taxon>
        <taxon>Neoptera</taxon>
        <taxon>Paraneoptera</taxon>
        <taxon>Hemiptera</taxon>
        <taxon>Auchenorrhyncha</taxon>
        <taxon>Cercopoidea</taxon>
        <taxon>Clastopteridae</taxon>
        <taxon>Clastoptera</taxon>
    </lineage>
</organism>
<evidence type="ECO:0000256" key="3">
    <source>
        <dbReference type="RuleBase" id="RU000411"/>
    </source>
</evidence>
<keyword evidence="4" id="KW-0732">Signal</keyword>
<protein>
    <recommendedName>
        <fullName evidence="5">Serpin domain-containing protein</fullName>
    </recommendedName>
</protein>
<dbReference type="PANTHER" id="PTHR11461:SF357">
    <property type="entry name" value="SERINE PROTEASE INHIBITOR 27A"/>
    <property type="match status" value="1"/>
</dbReference>
<keyword evidence="2" id="KW-0722">Serine protease inhibitor</keyword>
<evidence type="ECO:0000256" key="4">
    <source>
        <dbReference type="SAM" id="SignalP"/>
    </source>
</evidence>
<evidence type="ECO:0000256" key="2">
    <source>
        <dbReference type="ARBA" id="ARBA00022900"/>
    </source>
</evidence>
<gene>
    <name evidence="7" type="ORF">g.35749</name>
    <name evidence="6" type="ORF">g.35751</name>
</gene>
<dbReference type="PROSITE" id="PS00284">
    <property type="entry name" value="SERPIN"/>
    <property type="match status" value="1"/>
</dbReference>
<evidence type="ECO:0000259" key="5">
    <source>
        <dbReference type="SMART" id="SM00093"/>
    </source>
</evidence>
<sequence>TGGASDQLIMTLAAVLCLFVIVGTCLAIPFHASDDNAAVPPASKTQSNVSSTLEEILEGDRFDEFDWKLCKALGETEKGNIIISPISLKLVLAMVFEGASGETAAEIATALGLSRENAGRQIARKKFSHIVENFKSSKGEYELDLGTSIFIDKGVTPKPSYVRKLQAYEAQFEQVDFSQTAEAIQAINAWAAGVTKGNIKNLLGPGDASANTVLMVLSAIFFKGTWLYTFPRNQTTQDTFYTDGQTAVTTNFMRSVSNLQYLEAFQINAQVVRLPYVGKKLSMYLVLPYNKTGLSELVNNINPFILKEHSVNMVETVVDLSLPSFKIEYTANLKTVLNQLGIQTLFGNGAQLNEIAEVANNSIAVSNVVQKAGIEVNEEGSTAYAATEAEVVNKFGDSSVVTMKLDHPFLFYIKDEVTDTVLFVGNVVNPTNYSPPASNETKPVYTPTTPATINPIHITPKPNNTGTISFSEQVKYYFLKEAVSNDMKEQIKFHYLTGTTSVDLEELEDLYGILKTTSVELEQLITFLFTMDYELENIDRWIKLYFLMEVTKDDLGKFLKLFYVGGSVATDTRALTKFFNTKGVRPDEHQTLIRYYLTNKRKNKSK</sequence>